<protein>
    <submittedName>
        <fullName evidence="6">PID domain-containing protein</fullName>
    </submittedName>
</protein>
<dbReference type="AlphaFoldDB" id="A0A158PDA6"/>
<feature type="region of interest" description="Disordered" evidence="2">
    <location>
        <begin position="366"/>
        <end position="396"/>
    </location>
</feature>
<reference evidence="4 5" key="2">
    <citation type="submission" date="2018-11" db="EMBL/GenBank/DDBJ databases">
        <authorList>
            <consortium name="Pathogen Informatics"/>
        </authorList>
    </citation>
    <scope>NUCLEOTIDE SEQUENCE [LARGE SCALE GENOMIC DNA]</scope>
    <source>
        <strain evidence="4 5">Costa Rica</strain>
    </source>
</reference>
<name>A0A158PDA6_ANGCS</name>
<evidence type="ECO:0000313" key="5">
    <source>
        <dbReference type="Proteomes" id="UP000267027"/>
    </source>
</evidence>
<dbReference type="InterPro" id="IPR006020">
    <property type="entry name" value="PTB/PI_dom"/>
</dbReference>
<keyword evidence="1" id="KW-0175">Coiled coil</keyword>
<evidence type="ECO:0000256" key="2">
    <source>
        <dbReference type="SAM" id="MobiDB-lite"/>
    </source>
</evidence>
<sequence>MVAGQERRGFTLLLELRYAIGSDVLLNGRVEYNVKLFGSQEVKEAKGTDIIRDAIQAIQFQNGVRRYLNTFHGFFKVKRFESTQPGAKLQKVDLQINVDGVTIVDSKTKDKRIFSFITRSQSDPEKHQCFVFLSDKMAEQITLTVFVLRKRIAELEAENQVLSERLAEAVRANKAPQVSLLDTPALPSTPMPSGPPPGIAHNALYSTPQNLQPLPKDLFSAYINEPSEFAPCVNAVSQINVQQQTPPPASVPSLAPPPPIAPRRNAPTRANTIPAVEVGPRLQNLQLDNMEDVFDDTFDPRAEKESKTTKEYDPFGDDFLDDILRTGDSASRATIARAEAKQPTAEDFQVMIDKVDKRLAEMSKGFSGGRLEMGQVSPEESLPDFDNENEYGTPVDKVNSVVMTGKKTV</sequence>
<feature type="coiled-coil region" evidence="1">
    <location>
        <begin position="145"/>
        <end position="172"/>
    </location>
</feature>
<dbReference type="SUPFAM" id="SSF50729">
    <property type="entry name" value="PH domain-like"/>
    <property type="match status" value="1"/>
</dbReference>
<dbReference type="STRING" id="334426.A0A158PDA6"/>
<dbReference type="InterPro" id="IPR051133">
    <property type="entry name" value="Adapter_Engulfment-Domain"/>
</dbReference>
<organism evidence="6">
    <name type="scientific">Angiostrongylus costaricensis</name>
    <name type="common">Nematode worm</name>
    <dbReference type="NCBI Taxonomy" id="334426"/>
    <lineage>
        <taxon>Eukaryota</taxon>
        <taxon>Metazoa</taxon>
        <taxon>Ecdysozoa</taxon>
        <taxon>Nematoda</taxon>
        <taxon>Chromadorea</taxon>
        <taxon>Rhabditida</taxon>
        <taxon>Rhabditina</taxon>
        <taxon>Rhabditomorpha</taxon>
        <taxon>Strongyloidea</taxon>
        <taxon>Metastrongylidae</taxon>
        <taxon>Angiostrongylus</taxon>
    </lineage>
</organism>
<evidence type="ECO:0000259" key="3">
    <source>
        <dbReference type="PROSITE" id="PS01179"/>
    </source>
</evidence>
<evidence type="ECO:0000313" key="4">
    <source>
        <dbReference type="EMBL" id="VDM52049.1"/>
    </source>
</evidence>
<dbReference type="InterPro" id="IPR011993">
    <property type="entry name" value="PH-like_dom_sf"/>
</dbReference>
<dbReference type="SMART" id="SM00462">
    <property type="entry name" value="PTB"/>
    <property type="match status" value="1"/>
</dbReference>
<dbReference type="Gene3D" id="2.30.29.30">
    <property type="entry name" value="Pleckstrin-homology domain (PH domain)/Phosphotyrosine-binding domain (PTB)"/>
    <property type="match status" value="2"/>
</dbReference>
<dbReference type="PANTHER" id="PTHR11232">
    <property type="entry name" value="PHOSPHOTYROSINE INTERACTION DOMAIN-CONTAINING FAMILY MEMBER"/>
    <property type="match status" value="1"/>
</dbReference>
<dbReference type="OrthoDB" id="10057585at2759"/>
<accession>A0A158PDA6</accession>
<evidence type="ECO:0000313" key="6">
    <source>
        <dbReference type="WBParaSite" id="ACOC_0000046301-mRNA-1"/>
    </source>
</evidence>
<dbReference type="OMA" id="HAIRFQL"/>
<proteinExistence type="predicted"/>
<gene>
    <name evidence="4" type="ORF">ACOC_LOCUS464</name>
</gene>
<dbReference type="PROSITE" id="PS01179">
    <property type="entry name" value="PID"/>
    <property type="match status" value="1"/>
</dbReference>
<dbReference type="WBParaSite" id="ACOC_0000046301-mRNA-1">
    <property type="protein sequence ID" value="ACOC_0000046301-mRNA-1"/>
    <property type="gene ID" value="ACOC_0000046301"/>
</dbReference>
<evidence type="ECO:0000256" key="1">
    <source>
        <dbReference type="SAM" id="Coils"/>
    </source>
</evidence>
<feature type="domain" description="PID" evidence="3">
    <location>
        <begin position="30"/>
        <end position="110"/>
    </location>
</feature>
<dbReference type="Proteomes" id="UP000267027">
    <property type="component" value="Unassembled WGS sequence"/>
</dbReference>
<reference evidence="6" key="1">
    <citation type="submission" date="2016-04" db="UniProtKB">
        <authorList>
            <consortium name="WormBaseParasite"/>
        </authorList>
    </citation>
    <scope>IDENTIFICATION</scope>
</reference>
<keyword evidence="5" id="KW-1185">Reference proteome</keyword>
<dbReference type="PANTHER" id="PTHR11232:SF45">
    <property type="entry name" value="GENE 7694-RELATED"/>
    <property type="match status" value="1"/>
</dbReference>
<dbReference type="EMBL" id="UYYA01000045">
    <property type="protein sequence ID" value="VDM52049.1"/>
    <property type="molecule type" value="Genomic_DNA"/>
</dbReference>